<dbReference type="SUPFAM" id="SSF101936">
    <property type="entry name" value="DNA-binding pseudobarrel domain"/>
    <property type="match status" value="1"/>
</dbReference>
<evidence type="ECO:0000256" key="3">
    <source>
        <dbReference type="ARBA" id="ARBA00023125"/>
    </source>
</evidence>
<sequence length="119" mass="13672">MANFRKTLSETDVEVRFSVPSKWFEENLFSRFEGKNKLDLPVKDLSGEVQSFGFSVRTKGNHFKPVISRGWRQFVRAKGLKPGNKIIFVMENDPETGTGYKVEVIKEIRLFGTDIEGRV</sequence>
<protein>
    <recommendedName>
        <fullName evidence="6">TF-B3 domain-containing protein</fullName>
    </recommendedName>
</protein>
<evidence type="ECO:0000256" key="5">
    <source>
        <dbReference type="ARBA" id="ARBA00023242"/>
    </source>
</evidence>
<feature type="domain" description="TF-B3" evidence="6">
    <location>
        <begin position="4"/>
        <end position="108"/>
    </location>
</feature>
<dbReference type="Pfam" id="PF02362">
    <property type="entry name" value="B3"/>
    <property type="match status" value="1"/>
</dbReference>
<evidence type="ECO:0000259" key="6">
    <source>
        <dbReference type="SMART" id="SM01019"/>
    </source>
</evidence>
<dbReference type="GO" id="GO:0003677">
    <property type="term" value="F:DNA binding"/>
    <property type="evidence" value="ECO:0007669"/>
    <property type="project" value="UniProtKB-KW"/>
</dbReference>
<accession>A0A4U5MNX3</accession>
<gene>
    <name evidence="7" type="ORF">D5086_0000302740</name>
</gene>
<dbReference type="AlphaFoldDB" id="A0A4U5MNX3"/>
<comment type="subcellular location">
    <subcellularLocation>
        <location evidence="1">Nucleus</location>
    </subcellularLocation>
</comment>
<dbReference type="InterPro" id="IPR003340">
    <property type="entry name" value="B3_DNA-bd"/>
</dbReference>
<dbReference type="GO" id="GO:0005634">
    <property type="term" value="C:nucleus"/>
    <property type="evidence" value="ECO:0007669"/>
    <property type="project" value="UniProtKB-SubCell"/>
</dbReference>
<keyword evidence="2" id="KW-0805">Transcription regulation</keyword>
<evidence type="ECO:0000256" key="4">
    <source>
        <dbReference type="ARBA" id="ARBA00023163"/>
    </source>
</evidence>
<keyword evidence="4" id="KW-0804">Transcription</keyword>
<dbReference type="EMBL" id="RCHU01001185">
    <property type="protein sequence ID" value="TKR71251.1"/>
    <property type="molecule type" value="Genomic_DNA"/>
</dbReference>
<evidence type="ECO:0000313" key="7">
    <source>
        <dbReference type="EMBL" id="TKR71251.1"/>
    </source>
</evidence>
<dbReference type="SMART" id="SM01019">
    <property type="entry name" value="B3"/>
    <property type="match status" value="1"/>
</dbReference>
<reference evidence="7" key="1">
    <citation type="submission" date="2018-10" db="EMBL/GenBank/DDBJ databases">
        <title>Population genomic analysis revealed the cold adaptation of white poplar.</title>
        <authorList>
            <person name="Liu Y.-J."/>
        </authorList>
    </citation>
    <scope>NUCLEOTIDE SEQUENCE [LARGE SCALE GENOMIC DNA]</scope>
    <source>
        <strain evidence="7">PAL-ZL1</strain>
    </source>
</reference>
<name>A0A4U5MNX3_POPAL</name>
<organism evidence="7">
    <name type="scientific">Populus alba</name>
    <name type="common">White poplar</name>
    <dbReference type="NCBI Taxonomy" id="43335"/>
    <lineage>
        <taxon>Eukaryota</taxon>
        <taxon>Viridiplantae</taxon>
        <taxon>Streptophyta</taxon>
        <taxon>Embryophyta</taxon>
        <taxon>Tracheophyta</taxon>
        <taxon>Spermatophyta</taxon>
        <taxon>Magnoliopsida</taxon>
        <taxon>eudicotyledons</taxon>
        <taxon>Gunneridae</taxon>
        <taxon>Pentapetalae</taxon>
        <taxon>rosids</taxon>
        <taxon>fabids</taxon>
        <taxon>Malpighiales</taxon>
        <taxon>Salicaceae</taxon>
        <taxon>Saliceae</taxon>
        <taxon>Populus</taxon>
    </lineage>
</organism>
<proteinExistence type="predicted"/>
<evidence type="ECO:0000256" key="1">
    <source>
        <dbReference type="ARBA" id="ARBA00004123"/>
    </source>
</evidence>
<comment type="caution">
    <text evidence="7">The sequence shown here is derived from an EMBL/GenBank/DDBJ whole genome shotgun (WGS) entry which is preliminary data.</text>
</comment>
<dbReference type="InterPro" id="IPR015300">
    <property type="entry name" value="DNA-bd_pseudobarrel_sf"/>
</dbReference>
<dbReference type="CDD" id="cd10017">
    <property type="entry name" value="B3_DNA"/>
    <property type="match status" value="1"/>
</dbReference>
<keyword evidence="5" id="KW-0539">Nucleus</keyword>
<keyword evidence="3" id="KW-0238">DNA-binding</keyword>
<dbReference type="Gene3D" id="2.40.330.10">
    <property type="entry name" value="DNA-binding pseudobarrel domain"/>
    <property type="match status" value="1"/>
</dbReference>
<evidence type="ECO:0000256" key="2">
    <source>
        <dbReference type="ARBA" id="ARBA00023015"/>
    </source>
</evidence>